<keyword evidence="6" id="KW-0902">Two-component regulatory system</keyword>
<dbReference type="EC" id="2.7.13.3" evidence="2"/>
<dbReference type="Gene3D" id="3.30.565.10">
    <property type="entry name" value="Histidine kinase-like ATPase, C-terminal domain"/>
    <property type="match status" value="1"/>
</dbReference>
<dbReference type="EMBL" id="MFLK01000001">
    <property type="protein sequence ID" value="OGG66555.1"/>
    <property type="molecule type" value="Genomic_DNA"/>
</dbReference>
<keyword evidence="7" id="KW-0812">Transmembrane</keyword>
<evidence type="ECO:0000256" key="3">
    <source>
        <dbReference type="ARBA" id="ARBA00022553"/>
    </source>
</evidence>
<dbReference type="FunFam" id="3.30.565.10:FF:000006">
    <property type="entry name" value="Sensor histidine kinase WalK"/>
    <property type="match status" value="1"/>
</dbReference>
<dbReference type="STRING" id="1798497.A3D71_02760"/>
<dbReference type="Proteomes" id="UP000177652">
    <property type="component" value="Unassembled WGS sequence"/>
</dbReference>
<dbReference type="CDD" id="cd00075">
    <property type="entry name" value="HATPase"/>
    <property type="match status" value="1"/>
</dbReference>
<dbReference type="PANTHER" id="PTHR45453:SF1">
    <property type="entry name" value="PHOSPHATE REGULON SENSOR PROTEIN PHOR"/>
    <property type="match status" value="1"/>
</dbReference>
<keyword evidence="5" id="KW-0418">Kinase</keyword>
<dbReference type="InterPro" id="IPR003661">
    <property type="entry name" value="HisK_dim/P_dom"/>
</dbReference>
<keyword evidence="3" id="KW-0597">Phosphoprotein</keyword>
<dbReference type="GO" id="GO:0005886">
    <property type="term" value="C:plasma membrane"/>
    <property type="evidence" value="ECO:0007669"/>
    <property type="project" value="TreeGrafter"/>
</dbReference>
<sequence>MLRTKGYWKRFAALVTDSTHKYRYDPFFRSEVNIVLLQFAFAVFLLVVVGTVANQLYQDASHAVTKGISTALTPHTTPSVVGDSVVEDLSSMRSRTVLIAAGAIIVITAAFTYVIARIALSPTRNALQSQKQFIGNIAHELRTPLAVSKTNLEVALMAPSLEASLQHSLVSTVEELDRASEIINNLLSLSASIRPERIEFAHVDLGTVVNNVMRKLRDLAGSRRLELEARMSERRMVWGNTTAIEQIVMNVVKNAISYTSDHGRILVTVEPVHPDFMEFTVQDSGRGIARRDLFRIFEPFYRADPSRKRNDGGSGLGLTIVSELVKLHNGKISVRSAEGRGTTVTVLLPAGKKEVGIPYDSKKGDDTASEIAVDFSHNGRIG</sequence>
<evidence type="ECO:0000259" key="8">
    <source>
        <dbReference type="PROSITE" id="PS50109"/>
    </source>
</evidence>
<evidence type="ECO:0000256" key="4">
    <source>
        <dbReference type="ARBA" id="ARBA00022679"/>
    </source>
</evidence>
<dbReference type="GO" id="GO:0000155">
    <property type="term" value="F:phosphorelay sensor kinase activity"/>
    <property type="evidence" value="ECO:0007669"/>
    <property type="project" value="InterPro"/>
</dbReference>
<accession>A0A1F6DYP6</accession>
<dbReference type="PROSITE" id="PS50109">
    <property type="entry name" value="HIS_KIN"/>
    <property type="match status" value="1"/>
</dbReference>
<keyword evidence="7" id="KW-0472">Membrane</keyword>
<dbReference type="AlphaFoldDB" id="A0A1F6DYP6"/>
<dbReference type="InterPro" id="IPR005467">
    <property type="entry name" value="His_kinase_dom"/>
</dbReference>
<dbReference type="Pfam" id="PF00512">
    <property type="entry name" value="HisKA"/>
    <property type="match status" value="1"/>
</dbReference>
<evidence type="ECO:0000256" key="2">
    <source>
        <dbReference type="ARBA" id="ARBA00012438"/>
    </source>
</evidence>
<evidence type="ECO:0000256" key="5">
    <source>
        <dbReference type="ARBA" id="ARBA00022777"/>
    </source>
</evidence>
<feature type="domain" description="Histidine kinase" evidence="8">
    <location>
        <begin position="136"/>
        <end position="352"/>
    </location>
</feature>
<feature type="transmembrane region" description="Helical" evidence="7">
    <location>
        <begin position="97"/>
        <end position="120"/>
    </location>
</feature>
<dbReference type="InterPro" id="IPR036890">
    <property type="entry name" value="HATPase_C_sf"/>
</dbReference>
<dbReference type="PRINTS" id="PR00344">
    <property type="entry name" value="BCTRLSENSOR"/>
</dbReference>
<keyword evidence="7" id="KW-1133">Transmembrane helix</keyword>
<evidence type="ECO:0000256" key="7">
    <source>
        <dbReference type="SAM" id="Phobius"/>
    </source>
</evidence>
<evidence type="ECO:0000256" key="1">
    <source>
        <dbReference type="ARBA" id="ARBA00000085"/>
    </source>
</evidence>
<dbReference type="CDD" id="cd00082">
    <property type="entry name" value="HisKA"/>
    <property type="match status" value="1"/>
</dbReference>
<dbReference type="GO" id="GO:0004721">
    <property type="term" value="F:phosphoprotein phosphatase activity"/>
    <property type="evidence" value="ECO:0007669"/>
    <property type="project" value="TreeGrafter"/>
</dbReference>
<comment type="caution">
    <text evidence="9">The sequence shown here is derived from an EMBL/GenBank/DDBJ whole genome shotgun (WGS) entry which is preliminary data.</text>
</comment>
<evidence type="ECO:0000313" key="10">
    <source>
        <dbReference type="Proteomes" id="UP000177652"/>
    </source>
</evidence>
<dbReference type="SUPFAM" id="SSF55874">
    <property type="entry name" value="ATPase domain of HSP90 chaperone/DNA topoisomerase II/histidine kinase"/>
    <property type="match status" value="1"/>
</dbReference>
<gene>
    <name evidence="9" type="ORF">A3D71_02760</name>
</gene>
<comment type="catalytic activity">
    <reaction evidence="1">
        <text>ATP + protein L-histidine = ADP + protein N-phospho-L-histidine.</text>
        <dbReference type="EC" id="2.7.13.3"/>
    </reaction>
</comment>
<dbReference type="Gene3D" id="1.10.287.130">
    <property type="match status" value="1"/>
</dbReference>
<proteinExistence type="predicted"/>
<dbReference type="SUPFAM" id="SSF47384">
    <property type="entry name" value="Homodimeric domain of signal transducing histidine kinase"/>
    <property type="match status" value="1"/>
</dbReference>
<protein>
    <recommendedName>
        <fullName evidence="2">histidine kinase</fullName>
        <ecNumber evidence="2">2.7.13.3</ecNumber>
    </recommendedName>
</protein>
<dbReference type="PANTHER" id="PTHR45453">
    <property type="entry name" value="PHOSPHATE REGULON SENSOR PROTEIN PHOR"/>
    <property type="match status" value="1"/>
</dbReference>
<evidence type="ECO:0000313" key="9">
    <source>
        <dbReference type="EMBL" id="OGG66555.1"/>
    </source>
</evidence>
<reference evidence="9 10" key="1">
    <citation type="journal article" date="2016" name="Nat. Commun.">
        <title>Thousands of microbial genomes shed light on interconnected biogeochemical processes in an aquifer system.</title>
        <authorList>
            <person name="Anantharaman K."/>
            <person name="Brown C.T."/>
            <person name="Hug L.A."/>
            <person name="Sharon I."/>
            <person name="Castelle C.J."/>
            <person name="Probst A.J."/>
            <person name="Thomas B.C."/>
            <person name="Singh A."/>
            <person name="Wilkins M.J."/>
            <person name="Karaoz U."/>
            <person name="Brodie E.L."/>
            <person name="Williams K.H."/>
            <person name="Hubbard S.S."/>
            <person name="Banfield J.F."/>
        </authorList>
    </citation>
    <scope>NUCLEOTIDE SEQUENCE [LARGE SCALE GENOMIC DNA]</scope>
</reference>
<evidence type="ECO:0000256" key="6">
    <source>
        <dbReference type="ARBA" id="ARBA00023012"/>
    </source>
</evidence>
<dbReference type="InterPro" id="IPR003594">
    <property type="entry name" value="HATPase_dom"/>
</dbReference>
<dbReference type="InterPro" id="IPR004358">
    <property type="entry name" value="Sig_transdc_His_kin-like_C"/>
</dbReference>
<keyword evidence="4" id="KW-0808">Transferase</keyword>
<organism evidence="9 10">
    <name type="scientific">Candidatus Kaiserbacteria bacterium RIFCSPHIGHO2_02_FULL_55_20</name>
    <dbReference type="NCBI Taxonomy" id="1798497"/>
    <lineage>
        <taxon>Bacteria</taxon>
        <taxon>Candidatus Kaiseribacteriota</taxon>
    </lineage>
</organism>
<dbReference type="InterPro" id="IPR036097">
    <property type="entry name" value="HisK_dim/P_sf"/>
</dbReference>
<dbReference type="SMART" id="SM00387">
    <property type="entry name" value="HATPase_c"/>
    <property type="match status" value="1"/>
</dbReference>
<dbReference type="Pfam" id="PF02518">
    <property type="entry name" value="HATPase_c"/>
    <property type="match status" value="1"/>
</dbReference>
<dbReference type="GO" id="GO:0016036">
    <property type="term" value="P:cellular response to phosphate starvation"/>
    <property type="evidence" value="ECO:0007669"/>
    <property type="project" value="TreeGrafter"/>
</dbReference>
<dbReference type="SMART" id="SM00388">
    <property type="entry name" value="HisKA"/>
    <property type="match status" value="1"/>
</dbReference>
<name>A0A1F6DYP6_9BACT</name>
<dbReference type="InterPro" id="IPR050351">
    <property type="entry name" value="BphY/WalK/GraS-like"/>
</dbReference>
<feature type="transmembrane region" description="Helical" evidence="7">
    <location>
        <begin position="32"/>
        <end position="53"/>
    </location>
</feature>